<dbReference type="Gene3D" id="1.20.1580.10">
    <property type="entry name" value="ABC transporter ATPase like domain"/>
    <property type="match status" value="2"/>
</dbReference>
<dbReference type="PROSITE" id="PS50893">
    <property type="entry name" value="ABC_TRANSPORTER_2"/>
    <property type="match status" value="1"/>
</dbReference>
<feature type="zinc finger region" description="C4-type" evidence="18">
    <location>
        <begin position="251"/>
        <end position="278"/>
    </location>
</feature>
<dbReference type="Gene3D" id="3.40.50.300">
    <property type="entry name" value="P-loop containing nucleotide triphosphate hydrolases"/>
    <property type="match status" value="2"/>
</dbReference>
<evidence type="ECO:0000256" key="2">
    <source>
        <dbReference type="ARBA" id="ARBA00022490"/>
    </source>
</evidence>
<dbReference type="InterPro" id="IPR041552">
    <property type="entry name" value="UvrA_DNA-bd"/>
</dbReference>
<dbReference type="CDD" id="cd03271">
    <property type="entry name" value="ABC_UvrA_II"/>
    <property type="match status" value="1"/>
</dbReference>
<dbReference type="HAMAP" id="MF_00205">
    <property type="entry name" value="UvrA"/>
    <property type="match status" value="1"/>
</dbReference>
<accession>A0A1G9EFT0</accession>
<dbReference type="CDD" id="cd03270">
    <property type="entry name" value="ABC_UvrA_I"/>
    <property type="match status" value="1"/>
</dbReference>
<comment type="similarity">
    <text evidence="15 18">Belongs to the ABC transporter superfamily. UvrA family.</text>
</comment>
<keyword evidence="11 18" id="KW-0267">Excision nuclease</keyword>
<dbReference type="InterPro" id="IPR017871">
    <property type="entry name" value="ABC_transporter-like_CS"/>
</dbReference>
<dbReference type="GO" id="GO:0003677">
    <property type="term" value="F:DNA binding"/>
    <property type="evidence" value="ECO:0007669"/>
    <property type="project" value="UniProtKB-UniRule"/>
</dbReference>
<keyword evidence="3 18" id="KW-0479">Metal-binding</keyword>
<dbReference type="InterPro" id="IPR013815">
    <property type="entry name" value="ATP_grasp_subdomain_1"/>
</dbReference>
<dbReference type="SUPFAM" id="SSF52540">
    <property type="entry name" value="P-loop containing nucleoside triphosphate hydrolases"/>
    <property type="match status" value="2"/>
</dbReference>
<keyword evidence="6 18" id="KW-0227">DNA damage</keyword>
<feature type="binding site" evidence="18">
    <location>
        <begin position="31"/>
        <end position="38"/>
    </location>
    <ligand>
        <name>ATP</name>
        <dbReference type="ChEBI" id="CHEBI:30616"/>
    </ligand>
</feature>
<dbReference type="Proteomes" id="UP000198629">
    <property type="component" value="Unassembled WGS sequence"/>
</dbReference>
<dbReference type="FunFam" id="1.10.8.280:FF:000001">
    <property type="entry name" value="UvrABC system protein A"/>
    <property type="match status" value="1"/>
</dbReference>
<dbReference type="PROSITE" id="PS00211">
    <property type="entry name" value="ABC_TRANSPORTER_1"/>
    <property type="match status" value="2"/>
</dbReference>
<evidence type="ECO:0000313" key="20">
    <source>
        <dbReference type="EMBL" id="SDK75027.1"/>
    </source>
</evidence>
<feature type="domain" description="ABC transporter" evidence="19">
    <location>
        <begin position="605"/>
        <end position="934"/>
    </location>
</feature>
<dbReference type="GO" id="GO:0008270">
    <property type="term" value="F:zinc ion binding"/>
    <property type="evidence" value="ECO:0007669"/>
    <property type="project" value="UniProtKB-UniRule"/>
</dbReference>
<dbReference type="FunFam" id="1.20.1580.10:FF:000002">
    <property type="entry name" value="UvrABC system protein A"/>
    <property type="match status" value="1"/>
</dbReference>
<gene>
    <name evidence="18" type="primary">uvrA</name>
    <name evidence="20" type="ORF">SAMN05192566_2371</name>
</gene>
<dbReference type="InterPro" id="IPR004602">
    <property type="entry name" value="UvrA"/>
</dbReference>
<dbReference type="Gene3D" id="3.30.1490.20">
    <property type="entry name" value="ATP-grasp fold, A domain"/>
    <property type="match status" value="1"/>
</dbReference>
<evidence type="ECO:0000256" key="17">
    <source>
        <dbReference type="ARBA" id="ARBA00042156"/>
    </source>
</evidence>
<keyword evidence="9 18" id="KW-0862">Zinc</keyword>
<evidence type="ECO:0000256" key="4">
    <source>
        <dbReference type="ARBA" id="ARBA00022737"/>
    </source>
</evidence>
<evidence type="ECO:0000256" key="8">
    <source>
        <dbReference type="ARBA" id="ARBA00022771"/>
    </source>
</evidence>
<dbReference type="AlphaFoldDB" id="A0A1G9EFT0"/>
<dbReference type="GO" id="GO:0005524">
    <property type="term" value="F:ATP binding"/>
    <property type="evidence" value="ECO:0007669"/>
    <property type="project" value="UniProtKB-UniRule"/>
</dbReference>
<organism evidence="20 21">
    <name type="scientific">Methylophilus rhizosphaerae</name>
    <dbReference type="NCBI Taxonomy" id="492660"/>
    <lineage>
        <taxon>Bacteria</taxon>
        <taxon>Pseudomonadati</taxon>
        <taxon>Pseudomonadota</taxon>
        <taxon>Betaproteobacteria</taxon>
        <taxon>Nitrosomonadales</taxon>
        <taxon>Methylophilaceae</taxon>
        <taxon>Methylophilus</taxon>
    </lineage>
</organism>
<evidence type="ECO:0000256" key="10">
    <source>
        <dbReference type="ARBA" id="ARBA00022840"/>
    </source>
</evidence>
<evidence type="ECO:0000256" key="12">
    <source>
        <dbReference type="ARBA" id="ARBA00023125"/>
    </source>
</evidence>
<sequence length="944" mass="104445">MEFIKIRGARTHNLKNINLDIPRNQLVVVTGLSGSGKSSLAFDTLYAEGQRRYVESLSAYARQFLARMDKPDVDLIEGLSPAISIEQKSTSHNPRSTVGTVTEIHDYLRLLYARAGDPECPDHGIKLEAQTVSQMVDSILKLPEDTRLMVLAPVVSNRKGEQLDLFDTLKAQGFVRLRIDGKVYEMDELPQLAKTTKHSVDVVVDRLKVREDMKQRIAESLETALRLADGKVIALEMDTDKEHLFSAKFSCPVCDYSLAELEPRLFSFNNPMGACPKCDGLGQVTFFDPKRVVAFPHLSLASGAIKGWDKRNQFYFQMLASLSQHYGFDLESPFENLPEEIQQTLLFGSGREQITFKYLNERGTFFSKSHTFEGIINNLQRRYRESDSTAVRDELAKYINATACPDCAGTRLRKEARHVKVGDRNIHQICEVPLKQALSFFENLHLSGQKLAIADKIVKEIESRLKFLTNVGLDYLSLSRSAETLSGGEAQRIRLASQIGSGLTGVMYVLDEPSIGLHQRDNDRLLETLKRLRDLGNSVIVVEHDQDAIQLADFIVDIGPGAGEHGGKIVSIGTPAEIEADPNSLTGQYISGKKQIQFKLPRTKPDPERMLRLNGTTGNNLKNVSVEIPVGLLTCVTGVSGSGKSTLINDTLYRAVASHLYGSSTEPAPYQSIEGLEFFDKVVDVDQSPIGRTPRSNPATYTGLFTPIRDLFASVPESRARGYGPGRYSFNVKGGRCEACQGDGVIRVEMHFLPDVYVPCDICKGHRYNRETLEIQFKGKNIREVLEMTVEQAHQFFSAQPVIARKLKTLLDVGLGYITLGQSATTLSGGEAQRVKLALELSKRDTGRTLYILDEPTTGLHFADIQLLLDVIHRLRDAGNTVVIIEHNLDVIKTADWLIDMGPEGGDGGGTVVGIGTPETLAKNTASYTGRYLTPLLKTLAVQG</sequence>
<dbReference type="OrthoDB" id="9809851at2"/>
<dbReference type="InterPro" id="IPR003439">
    <property type="entry name" value="ABC_transporter-like_ATP-bd"/>
</dbReference>
<comment type="subunit">
    <text evidence="18">Forms a heterotetramer with UvrB during the search for lesions.</text>
</comment>
<keyword evidence="14 18" id="KW-0742">SOS response</keyword>
<keyword evidence="10 18" id="KW-0067">ATP-binding</keyword>
<evidence type="ECO:0000256" key="16">
    <source>
        <dbReference type="ARBA" id="ARBA00039316"/>
    </source>
</evidence>
<name>A0A1G9EFT0_9PROT</name>
<keyword evidence="5 18" id="KW-0547">Nucleotide-binding</keyword>
<dbReference type="NCBIfam" id="TIGR00630">
    <property type="entry name" value="uvra"/>
    <property type="match status" value="1"/>
</dbReference>
<dbReference type="PANTHER" id="PTHR43152:SF3">
    <property type="entry name" value="UVRABC SYSTEM PROTEIN A"/>
    <property type="match status" value="1"/>
</dbReference>
<feature type="binding site" evidence="18">
    <location>
        <begin position="638"/>
        <end position="645"/>
    </location>
    <ligand>
        <name>ATP</name>
        <dbReference type="ChEBI" id="CHEBI:30616"/>
    </ligand>
</feature>
<evidence type="ECO:0000256" key="6">
    <source>
        <dbReference type="ARBA" id="ARBA00022763"/>
    </source>
</evidence>
<keyword evidence="4 18" id="KW-0677">Repeat</keyword>
<protein>
    <recommendedName>
        <fullName evidence="16 18">UvrABC system protein A</fullName>
        <shortName evidence="18">UvrA protein</shortName>
    </recommendedName>
    <alternativeName>
        <fullName evidence="17 18">Excinuclease ABC subunit A</fullName>
    </alternativeName>
</protein>
<evidence type="ECO:0000256" key="3">
    <source>
        <dbReference type="ARBA" id="ARBA00022723"/>
    </source>
</evidence>
<comment type="function">
    <text evidence="18">The UvrABC repair system catalyzes the recognition and processing of DNA lesions. UvrA is an ATPase and a DNA-binding protein. A damage recognition complex composed of 2 UvrA and 2 UvrB subunits scans DNA for abnormalities. When the presence of a lesion has been verified by UvrB, the UvrA molecules dissociate.</text>
</comment>
<evidence type="ECO:0000256" key="5">
    <source>
        <dbReference type="ARBA" id="ARBA00022741"/>
    </source>
</evidence>
<keyword evidence="21" id="KW-1185">Reference proteome</keyword>
<dbReference type="FunFam" id="3.40.50.300:FF:000028">
    <property type="entry name" value="UvrABC system protein A"/>
    <property type="match status" value="1"/>
</dbReference>
<evidence type="ECO:0000256" key="18">
    <source>
        <dbReference type="HAMAP-Rule" id="MF_00205"/>
    </source>
</evidence>
<evidence type="ECO:0000256" key="14">
    <source>
        <dbReference type="ARBA" id="ARBA00023236"/>
    </source>
</evidence>
<dbReference type="GO" id="GO:0009432">
    <property type="term" value="P:SOS response"/>
    <property type="evidence" value="ECO:0007669"/>
    <property type="project" value="UniProtKB-UniRule"/>
</dbReference>
<proteinExistence type="inferred from homology"/>
<dbReference type="PANTHER" id="PTHR43152">
    <property type="entry name" value="UVRABC SYSTEM PROTEIN A"/>
    <property type="match status" value="1"/>
</dbReference>
<keyword evidence="8 18" id="KW-0863">Zinc-finger</keyword>
<evidence type="ECO:0000256" key="7">
    <source>
        <dbReference type="ARBA" id="ARBA00022769"/>
    </source>
</evidence>
<dbReference type="Gene3D" id="1.10.8.280">
    <property type="entry name" value="ABC transporter ATPase domain-like"/>
    <property type="match status" value="1"/>
</dbReference>
<keyword evidence="13 18" id="KW-0234">DNA repair</keyword>
<dbReference type="GO" id="GO:0009380">
    <property type="term" value="C:excinuclease repair complex"/>
    <property type="evidence" value="ECO:0007669"/>
    <property type="project" value="InterPro"/>
</dbReference>
<dbReference type="Pfam" id="PF17755">
    <property type="entry name" value="UvrA_DNA-bind"/>
    <property type="match status" value="1"/>
</dbReference>
<dbReference type="EMBL" id="FNFX01000004">
    <property type="protein sequence ID" value="SDK75027.1"/>
    <property type="molecule type" value="Genomic_DNA"/>
</dbReference>
<evidence type="ECO:0000313" key="21">
    <source>
        <dbReference type="Proteomes" id="UP000198629"/>
    </source>
</evidence>
<comment type="subcellular location">
    <subcellularLocation>
        <location evidence="1 18">Cytoplasm</location>
    </subcellularLocation>
</comment>
<dbReference type="GO" id="GO:0006289">
    <property type="term" value="P:nucleotide-excision repair"/>
    <property type="evidence" value="ECO:0007669"/>
    <property type="project" value="UniProtKB-UniRule"/>
</dbReference>
<dbReference type="GO" id="GO:0009381">
    <property type="term" value="F:excinuclease ABC activity"/>
    <property type="evidence" value="ECO:0007669"/>
    <property type="project" value="UniProtKB-UniRule"/>
</dbReference>
<dbReference type="RefSeq" id="WP_091472340.1">
    <property type="nucleotide sequence ID" value="NZ_FNFX01000004.1"/>
</dbReference>
<reference evidence="21" key="1">
    <citation type="submission" date="2016-10" db="EMBL/GenBank/DDBJ databases">
        <authorList>
            <person name="Varghese N."/>
            <person name="Submissions S."/>
        </authorList>
    </citation>
    <scope>NUCLEOTIDE SEQUENCE [LARGE SCALE GENOMIC DNA]</scope>
    <source>
        <strain evidence="21">CBMB127</strain>
    </source>
</reference>
<dbReference type="InterPro" id="IPR041102">
    <property type="entry name" value="UvrA_inter"/>
</dbReference>
<evidence type="ECO:0000256" key="9">
    <source>
        <dbReference type="ARBA" id="ARBA00022833"/>
    </source>
</evidence>
<dbReference type="GO" id="GO:0005737">
    <property type="term" value="C:cytoplasm"/>
    <property type="evidence" value="ECO:0007669"/>
    <property type="project" value="UniProtKB-SubCell"/>
</dbReference>
<evidence type="ECO:0000259" key="19">
    <source>
        <dbReference type="PROSITE" id="PS50893"/>
    </source>
</evidence>
<dbReference type="Pfam" id="PF17760">
    <property type="entry name" value="UvrA_inter"/>
    <property type="match status" value="1"/>
</dbReference>
<evidence type="ECO:0000256" key="1">
    <source>
        <dbReference type="ARBA" id="ARBA00004496"/>
    </source>
</evidence>
<dbReference type="NCBIfam" id="NF001503">
    <property type="entry name" value="PRK00349.1"/>
    <property type="match status" value="1"/>
</dbReference>
<keyword evidence="2 18" id="KW-0963">Cytoplasm</keyword>
<feature type="zinc finger region" description="C4-type" evidence="18">
    <location>
        <begin position="737"/>
        <end position="763"/>
    </location>
</feature>
<evidence type="ECO:0000256" key="15">
    <source>
        <dbReference type="ARBA" id="ARBA00038000"/>
    </source>
</evidence>
<keyword evidence="12 18" id="KW-0238">DNA-binding</keyword>
<dbReference type="GO" id="GO:0016887">
    <property type="term" value="F:ATP hydrolysis activity"/>
    <property type="evidence" value="ECO:0007669"/>
    <property type="project" value="InterPro"/>
</dbReference>
<keyword evidence="7 18" id="KW-0228">DNA excision</keyword>
<evidence type="ECO:0000256" key="13">
    <source>
        <dbReference type="ARBA" id="ARBA00023204"/>
    </source>
</evidence>
<dbReference type="STRING" id="492660.SAMN05192566_2371"/>
<evidence type="ECO:0000256" key="11">
    <source>
        <dbReference type="ARBA" id="ARBA00022881"/>
    </source>
</evidence>
<dbReference type="InterPro" id="IPR027417">
    <property type="entry name" value="P-loop_NTPase"/>
</dbReference>